<protein>
    <submittedName>
        <fullName evidence="2">Uncharacterized protein</fullName>
    </submittedName>
</protein>
<name>A0A813KRZ6_POLGL</name>
<evidence type="ECO:0000313" key="2">
    <source>
        <dbReference type="EMBL" id="CAE8711057.1"/>
    </source>
</evidence>
<dbReference type="AlphaFoldDB" id="A0A813KRZ6"/>
<feature type="non-terminal residue" evidence="2">
    <location>
        <position position="1"/>
    </location>
</feature>
<reference evidence="2" key="1">
    <citation type="submission" date="2021-02" db="EMBL/GenBank/DDBJ databases">
        <authorList>
            <person name="Dougan E. K."/>
            <person name="Rhodes N."/>
            <person name="Thang M."/>
            <person name="Chan C."/>
        </authorList>
    </citation>
    <scope>NUCLEOTIDE SEQUENCE</scope>
</reference>
<gene>
    <name evidence="2" type="ORF">PGLA2088_LOCUS36285</name>
</gene>
<feature type="compositionally biased region" description="Basic and acidic residues" evidence="1">
    <location>
        <begin position="36"/>
        <end position="45"/>
    </location>
</feature>
<evidence type="ECO:0000313" key="3">
    <source>
        <dbReference type="Proteomes" id="UP000626109"/>
    </source>
</evidence>
<dbReference type="EMBL" id="CAJNNW010032099">
    <property type="protein sequence ID" value="CAE8711057.1"/>
    <property type="molecule type" value="Genomic_DNA"/>
</dbReference>
<evidence type="ECO:0000256" key="1">
    <source>
        <dbReference type="SAM" id="MobiDB-lite"/>
    </source>
</evidence>
<accession>A0A813KRZ6</accession>
<dbReference type="Proteomes" id="UP000626109">
    <property type="component" value="Unassembled WGS sequence"/>
</dbReference>
<comment type="caution">
    <text evidence="2">The sequence shown here is derived from an EMBL/GenBank/DDBJ whole genome shotgun (WGS) entry which is preliminary data.</text>
</comment>
<feature type="compositionally biased region" description="Gly residues" evidence="1">
    <location>
        <begin position="25"/>
        <end position="35"/>
    </location>
</feature>
<organism evidence="2 3">
    <name type="scientific">Polarella glacialis</name>
    <name type="common">Dinoflagellate</name>
    <dbReference type="NCBI Taxonomy" id="89957"/>
    <lineage>
        <taxon>Eukaryota</taxon>
        <taxon>Sar</taxon>
        <taxon>Alveolata</taxon>
        <taxon>Dinophyceae</taxon>
        <taxon>Suessiales</taxon>
        <taxon>Suessiaceae</taxon>
        <taxon>Polarella</taxon>
    </lineage>
</organism>
<feature type="region of interest" description="Disordered" evidence="1">
    <location>
        <begin position="16"/>
        <end position="45"/>
    </location>
</feature>
<sequence>RFVSTSQVSQAFCSTRDDVHSGGSCSDGGGFGRTRGSGELEGHGAEGLLHELRTEACWK</sequence>
<feature type="non-terminal residue" evidence="2">
    <location>
        <position position="59"/>
    </location>
</feature>
<proteinExistence type="predicted"/>